<comment type="caution">
    <text evidence="1">The sequence shown here is derived from an EMBL/GenBank/DDBJ whole genome shotgun (WGS) entry which is preliminary data.</text>
</comment>
<protein>
    <submittedName>
        <fullName evidence="1">Uncharacterized protein</fullName>
    </submittedName>
</protein>
<gene>
    <name evidence="1" type="ORF">PYW08_012582</name>
</gene>
<keyword evidence="2" id="KW-1185">Reference proteome</keyword>
<proteinExistence type="predicted"/>
<reference evidence="1" key="1">
    <citation type="submission" date="2023-03" db="EMBL/GenBank/DDBJ databases">
        <title>Chromosome-level genomes of two armyworms, Mythimna separata and Mythimna loreyi, provide insights into the biosynthesis and reception of sex pheromones.</title>
        <authorList>
            <person name="Zhao H."/>
        </authorList>
    </citation>
    <scope>NUCLEOTIDE SEQUENCE</scope>
    <source>
        <strain evidence="1">BeijingLab</strain>
    </source>
</reference>
<dbReference type="EMBL" id="CM056807">
    <property type="protein sequence ID" value="KAJ8705536.1"/>
    <property type="molecule type" value="Genomic_DNA"/>
</dbReference>
<dbReference type="Proteomes" id="UP001231649">
    <property type="component" value="Chromosome 31"/>
</dbReference>
<sequence>MRINELKDKVTDYDVDDLHLLVDTSYDEQESNRSYSNMSDDMSLSISIPKHPNLQRTGKRRERPVTKPIPAEFITFASKLFNELKDRLIDIAETGSAPNSQSDLIVRRSKNKSKIALQLSRSEQAELKKVGQIYDDVLRDSSDMRLAAALIGDDVDTRSSEGDFIVSSSLLRNRVDKVNPLSFATSTPNWNALEASIAENYARNFPGPKMDGDVEDDNMMAYDVLRDSRDMNVAAALIGDDDGARSSEGDFIVSSSLLRNRVDKVNPLSFATSTPNWNVLEASIAENYERNFPGTQMDGDVEDENMMAYLESTDDESMFYIMKDSEEGTFTDIEMDNAEAEIPKTNRMISNQLKIQQLEKDLGLANTFQKKFVKIGTTTSQNYSNRFFEKVVRPDVFERDNKSAGDNVNIVPNLTDTRRSDAFKVQDRDVMENKRLIFTKNRQHIALNRKELLSNIARAQAALQTLDDSDSSDVDKTSQSFRAESLKVHSPLRVHSPPRAHSPLKVHSPLRVHSPPRAHSPLKVHSPLNVYPPLKVHPPPLLTPFGESSYMQIHTEGTIPIRNSQTNQNNKENMNKLDDPDPIPIHLHPHVHEPPMSKVLVFDQLNPLNNILIRPNFTMNSEYNRNNNNYYNQACRLGTTKDFEVRTMTVQQNQFMPRSAQEADQGIKHFTSYAVEAKELAVDAESTNLSEDSLLNKFSSNNCSIITQTKDQVCKNKLYNSGYVSPKLHKKSFHKRKKELTSIDKKKGSPAPAKQEKRNPNPNTRKSKVRDKKSSKTKMTKPGRNITVRQLIADCIGLDSGTKHNIDVKEKIFDENFNANSQNAMYSPSKLSFTSSKNLNPMKDFLSPPYEDCLTLHRPTIQSMIFQEEFQPKPYASKVVVFDYLNSLNNVLISPFNATKVHRHYPKKPDKTVYCPKQSSSNENYYNQTTRDDIMRPETCAQYPTVPKVSFTEKDNEIITSKLNLVNTEKQATVINDTINTLPNITSHDPFSSNTPKKATKVRKRTYSPLKGKHRLQGFAQVTPKNITKRQKISTSPKTSRKVGVKERVKLSSNNVDDVEPQKDGKETNVKKTHTSKPRVYKLVTNTMTKPERNITVQRVIAEHPGFDTGYRLEDYNKNLTPNIAYKSFTEFSQSDITFSKKINPKEIVSNLKIDCQSPLQYAVPVTPNQMGWPPELMAIKNEADPGANVVARIDMLPFMGSHECEWETSLADIWSFRLLHGQLRLMARLAHRLDNATRTLVRGDTPILDITVKIVRQDRMDLEAQMCLSFASEAMSHIVERVLRTRCNASDIPPLLQRCANVVRVALRWKRAMYDAKQRLAYTLDNNGNLSLKVANISLRSVWEVTMHIGLVIDSDSLVPCPHASHVRVLPVVSDVPVPIVDVRRTVKRTPKDWGHVPGTIWRVYRLLKYKKRDDTLRDDTLIR</sequence>
<evidence type="ECO:0000313" key="2">
    <source>
        <dbReference type="Proteomes" id="UP001231649"/>
    </source>
</evidence>
<evidence type="ECO:0000313" key="1">
    <source>
        <dbReference type="EMBL" id="KAJ8705536.1"/>
    </source>
</evidence>
<organism evidence="1 2">
    <name type="scientific">Mythimna loreyi</name>
    <dbReference type="NCBI Taxonomy" id="667449"/>
    <lineage>
        <taxon>Eukaryota</taxon>
        <taxon>Metazoa</taxon>
        <taxon>Ecdysozoa</taxon>
        <taxon>Arthropoda</taxon>
        <taxon>Hexapoda</taxon>
        <taxon>Insecta</taxon>
        <taxon>Pterygota</taxon>
        <taxon>Neoptera</taxon>
        <taxon>Endopterygota</taxon>
        <taxon>Lepidoptera</taxon>
        <taxon>Glossata</taxon>
        <taxon>Ditrysia</taxon>
        <taxon>Noctuoidea</taxon>
        <taxon>Noctuidae</taxon>
        <taxon>Noctuinae</taxon>
        <taxon>Hadenini</taxon>
        <taxon>Mythimna</taxon>
    </lineage>
</organism>
<accession>A0ACC2Q1V2</accession>
<name>A0ACC2Q1V2_9NEOP</name>